<dbReference type="Proteomes" id="UP001148629">
    <property type="component" value="Unassembled WGS sequence"/>
</dbReference>
<accession>A0ACC1STF2</accession>
<gene>
    <name evidence="1" type="ORF">NM208_g2208</name>
</gene>
<keyword evidence="2" id="KW-1185">Reference proteome</keyword>
<reference evidence="1" key="1">
    <citation type="submission" date="2022-08" db="EMBL/GenBank/DDBJ databases">
        <title>Genome Sequence of Fusarium decemcellulare.</title>
        <authorList>
            <person name="Buettner E."/>
        </authorList>
    </citation>
    <scope>NUCLEOTIDE SEQUENCE</scope>
    <source>
        <strain evidence="1">Babe19</strain>
    </source>
</reference>
<comment type="caution">
    <text evidence="1">The sequence shown here is derived from an EMBL/GenBank/DDBJ whole genome shotgun (WGS) entry which is preliminary data.</text>
</comment>
<name>A0ACC1STF2_9HYPO</name>
<protein>
    <submittedName>
        <fullName evidence="1">Uncharacterized protein</fullName>
    </submittedName>
</protein>
<proteinExistence type="predicted"/>
<organism evidence="1 2">
    <name type="scientific">Fusarium decemcellulare</name>
    <dbReference type="NCBI Taxonomy" id="57161"/>
    <lineage>
        <taxon>Eukaryota</taxon>
        <taxon>Fungi</taxon>
        <taxon>Dikarya</taxon>
        <taxon>Ascomycota</taxon>
        <taxon>Pezizomycotina</taxon>
        <taxon>Sordariomycetes</taxon>
        <taxon>Hypocreomycetidae</taxon>
        <taxon>Hypocreales</taxon>
        <taxon>Nectriaceae</taxon>
        <taxon>Fusarium</taxon>
        <taxon>Fusarium decemcellulare species complex</taxon>
    </lineage>
</organism>
<evidence type="ECO:0000313" key="2">
    <source>
        <dbReference type="Proteomes" id="UP001148629"/>
    </source>
</evidence>
<dbReference type="EMBL" id="JANRMS010000128">
    <property type="protein sequence ID" value="KAJ3546036.1"/>
    <property type="molecule type" value="Genomic_DNA"/>
</dbReference>
<evidence type="ECO:0000313" key="1">
    <source>
        <dbReference type="EMBL" id="KAJ3546036.1"/>
    </source>
</evidence>
<sequence>MARLFVFIMFGKTIWRHETWCHGVCGESELGLRKSAPDERQSGLKTPEERTLAPEERTLALEKRTLALKQRDHLHGLHDDAMLPQTDELNAPSLDPGFEVQGRTSYMALCAFNFGFDVGNFAGVQAMQPFAKRFGRYNEDKELYALPSYLSSIMTSTPFFGKLVGAITCGSVSERWGRKMAILILACISLVGVTLQTAAFSAAQFTVGRVVNFAMTGFCIVVVPIYQAECSPKELRGLMNSTIQMVIIFGQTVASLVNLGTKGIPNDASWRIPVGLQFVVPVILLALLPFVPESPRWLLSKDRPDDAFESLQRLRGKMTENNIRLEMAEIQADQANASKGNWGEVFNHHNRLRTVIAIIAMFGQQITGQAFVNQYSAIFYQQNGFVKQAFLFTVLANVAGVIGTAMTWFVVDSFGRRPILLTGGFLMGAFLYIVAIVSTVPDPTYAARQMMVASMCLFSAMYCVSWGPLSYVVLGEVTSARVKEKTSLIACSISILTTFVTSFTLPYLLNSDYAGLGGKVGFIYGSICFAMTVVAFFFVPEMKDRTLEEVDKLFEMKVPLRKFKTTHIEGLDPDVKDAVLHKGARSILQKVTGLGPQVIQPENLNGRVAVVTGGALGIGYEVSPALARAGCKVIMVNRKEEQGASAIEAVKNEKHDAEIDWKECDMGNLAQIRDVFGGFRDSLDRLDFLVLSAGINVNQYGLDSDGIERHFGVNFLGHFYVCNQLWPLLRKTSKLENTPTPRVAFESSEMHRLSSWNVQFKSLEEINDPEVNHVNLYSRTKLAMILFAKYGLAGKVVKKNNDNIYALSVHPGAVNTAMQQQWKDAHPGLTGKLLSWSMQAIGRDVEQGSYSALWALTSLKVEEENMNGWYLIDPDSEGEETSQASDPQLAASLWDLSENIIKDELGQDALLDWNQS</sequence>